<keyword evidence="4" id="KW-0067">ATP-binding</keyword>
<dbReference type="SUPFAM" id="SSF52058">
    <property type="entry name" value="L domain-like"/>
    <property type="match status" value="1"/>
</dbReference>
<evidence type="ECO:0000256" key="4">
    <source>
        <dbReference type="ARBA" id="ARBA00022840"/>
    </source>
</evidence>
<dbReference type="GO" id="GO:0043531">
    <property type="term" value="F:ADP binding"/>
    <property type="evidence" value="ECO:0007669"/>
    <property type="project" value="InterPro"/>
</dbReference>
<keyword evidence="7" id="KW-1185">Reference proteome</keyword>
<comment type="caution">
    <text evidence="6">The sequence shown here is derived from an EMBL/GenBank/DDBJ whole genome shotgun (WGS) entry which is preliminary data.</text>
</comment>
<feature type="domain" description="NB-ARC" evidence="5">
    <location>
        <begin position="11"/>
        <end position="66"/>
    </location>
</feature>
<comment type="similarity">
    <text evidence="1">Belongs to the disease resistance NB-LRR family.</text>
</comment>
<dbReference type="EMBL" id="JAWPEI010000006">
    <property type="protein sequence ID" value="KAK4725552.1"/>
    <property type="molecule type" value="Genomic_DNA"/>
</dbReference>
<dbReference type="PRINTS" id="PR00364">
    <property type="entry name" value="DISEASERSIST"/>
</dbReference>
<evidence type="ECO:0000313" key="6">
    <source>
        <dbReference type="EMBL" id="KAK4725552.1"/>
    </source>
</evidence>
<dbReference type="AlphaFoldDB" id="A0AAV9LJT5"/>
<evidence type="ECO:0000259" key="5">
    <source>
        <dbReference type="Pfam" id="PF00931"/>
    </source>
</evidence>
<sequence length="466" mass="52649">MSSRGDLLRTRLMDQNSRILVILDDVWEALHDLDKLGIPSGSNHNYRCKVILTMRLRPVCEAMGAQRIMEKIGNSVDDFSLLDIAKNVSKECKGLPLAIITVAGALKRKAKPFWKDALKQLRDVETRNIPGVHTKVYKPLRLSYDYLEKEDSDILIEELLKYGMGLRIFSGIENLEDARNRVYLLLELLKDGFLLSQGSDKSHVKMHDVVRDVAISIASEGEHNFMVSYYVNSKEFPRKDSYEQYSHMPIVANKFDEFRSPIVCPKLKFLMLKLCSGKPFKLQDDFFDGMSNLNVISLNSILCLPASIRRLSSLRTLCLSNLRLGDISIIGELVTLEILNIRECQLEEVPVKIGKLTNLIMISAGVLSRLVRLEELHMVGVKHCSYSILSEVESLSRLTALTLSECSEDVMYIPSNLDLSSKFARYTLAVSEGTCTSGPIIHDYDKNIVLVITKTTPLEREMSPTL</sequence>
<reference evidence="6 7" key="1">
    <citation type="submission" date="2023-10" db="EMBL/GenBank/DDBJ databases">
        <title>Genome-Wide Identification Analysis in wild type Solanum Pinnatisectum Reveals Some Genes Defensing Phytophthora Infestans.</title>
        <authorList>
            <person name="Sun C."/>
        </authorList>
    </citation>
    <scope>NUCLEOTIDE SEQUENCE [LARGE SCALE GENOMIC DNA]</scope>
    <source>
        <strain evidence="6">LQN</strain>
        <tissue evidence="6">Leaf</tissue>
    </source>
</reference>
<gene>
    <name evidence="6" type="ORF">R3W88_028331</name>
</gene>
<evidence type="ECO:0000313" key="7">
    <source>
        <dbReference type="Proteomes" id="UP001311915"/>
    </source>
</evidence>
<dbReference type="Proteomes" id="UP001311915">
    <property type="component" value="Unassembled WGS sequence"/>
</dbReference>
<dbReference type="SUPFAM" id="SSF52540">
    <property type="entry name" value="P-loop containing nucleoside triphosphate hydrolases"/>
    <property type="match status" value="1"/>
</dbReference>
<dbReference type="PANTHER" id="PTHR33463">
    <property type="entry name" value="NB-ARC DOMAIN-CONTAINING PROTEIN-RELATED"/>
    <property type="match status" value="1"/>
</dbReference>
<keyword evidence="3" id="KW-0611">Plant defense</keyword>
<evidence type="ECO:0000256" key="2">
    <source>
        <dbReference type="ARBA" id="ARBA00022614"/>
    </source>
</evidence>
<organism evidence="6 7">
    <name type="scientific">Solanum pinnatisectum</name>
    <name type="common">tansyleaf nightshade</name>
    <dbReference type="NCBI Taxonomy" id="50273"/>
    <lineage>
        <taxon>Eukaryota</taxon>
        <taxon>Viridiplantae</taxon>
        <taxon>Streptophyta</taxon>
        <taxon>Embryophyta</taxon>
        <taxon>Tracheophyta</taxon>
        <taxon>Spermatophyta</taxon>
        <taxon>Magnoliopsida</taxon>
        <taxon>eudicotyledons</taxon>
        <taxon>Gunneridae</taxon>
        <taxon>Pentapetalae</taxon>
        <taxon>asterids</taxon>
        <taxon>lamiids</taxon>
        <taxon>Solanales</taxon>
        <taxon>Solanaceae</taxon>
        <taxon>Solanoideae</taxon>
        <taxon>Solaneae</taxon>
        <taxon>Solanum</taxon>
    </lineage>
</organism>
<evidence type="ECO:0000256" key="1">
    <source>
        <dbReference type="ARBA" id="ARBA00008894"/>
    </source>
</evidence>
<dbReference type="Gene3D" id="1.10.8.430">
    <property type="entry name" value="Helical domain of apoptotic protease-activating factors"/>
    <property type="match status" value="1"/>
</dbReference>
<dbReference type="Gene3D" id="3.40.50.300">
    <property type="entry name" value="P-loop containing nucleotide triphosphate hydrolases"/>
    <property type="match status" value="1"/>
</dbReference>
<protein>
    <recommendedName>
        <fullName evidence="5">NB-ARC domain-containing protein</fullName>
    </recommendedName>
</protein>
<dbReference type="InterPro" id="IPR042197">
    <property type="entry name" value="Apaf_helical"/>
</dbReference>
<dbReference type="Pfam" id="PF00931">
    <property type="entry name" value="NB-ARC"/>
    <property type="match status" value="1"/>
</dbReference>
<proteinExistence type="inferred from homology"/>
<dbReference type="InterPro" id="IPR050905">
    <property type="entry name" value="Plant_NBS-LRR"/>
</dbReference>
<dbReference type="GO" id="GO:0006952">
    <property type="term" value="P:defense response"/>
    <property type="evidence" value="ECO:0007669"/>
    <property type="project" value="UniProtKB-KW"/>
</dbReference>
<keyword evidence="4" id="KW-0547">Nucleotide-binding</keyword>
<dbReference type="GO" id="GO:0005524">
    <property type="term" value="F:ATP binding"/>
    <property type="evidence" value="ECO:0007669"/>
    <property type="project" value="UniProtKB-KW"/>
</dbReference>
<dbReference type="InterPro" id="IPR027417">
    <property type="entry name" value="P-loop_NTPase"/>
</dbReference>
<dbReference type="Gene3D" id="3.80.10.10">
    <property type="entry name" value="Ribonuclease Inhibitor"/>
    <property type="match status" value="1"/>
</dbReference>
<evidence type="ECO:0000256" key="3">
    <source>
        <dbReference type="ARBA" id="ARBA00022821"/>
    </source>
</evidence>
<accession>A0AAV9LJT5</accession>
<keyword evidence="2" id="KW-0433">Leucine-rich repeat</keyword>
<name>A0AAV9LJT5_9SOLN</name>
<dbReference type="PANTHER" id="PTHR33463:SF198">
    <property type="entry name" value="RPP4C3"/>
    <property type="match status" value="1"/>
</dbReference>
<dbReference type="InterPro" id="IPR032675">
    <property type="entry name" value="LRR_dom_sf"/>
</dbReference>
<dbReference type="InterPro" id="IPR002182">
    <property type="entry name" value="NB-ARC"/>
</dbReference>